<dbReference type="PANTHER" id="PTHR47473:SF1">
    <property type="entry name" value="METHYLTRANSFERASE DOMAIN-CONTAINING PROTEIN"/>
    <property type="match status" value="1"/>
</dbReference>
<organism evidence="1 2">
    <name type="scientific">Candidatus Obscuribacter phosphatis</name>
    <dbReference type="NCBI Taxonomy" id="1906157"/>
    <lineage>
        <taxon>Bacteria</taxon>
        <taxon>Bacillati</taxon>
        <taxon>Candidatus Melainabacteria</taxon>
        <taxon>Candidatus Obscuribacterales</taxon>
        <taxon>Candidatus Obscuribacteraceae</taxon>
        <taxon>Candidatus Obscuribacter</taxon>
    </lineage>
</organism>
<dbReference type="SUPFAM" id="SSF53335">
    <property type="entry name" value="S-adenosyl-L-methionine-dependent methyltransferases"/>
    <property type="match status" value="1"/>
</dbReference>
<accession>A0A8J7PIT0</accession>
<sequence length="358" mass="40842">MKNQKCRSKLRYSQCWEDVAPLLQELSGLSGARVLSVAAAGDNTLSIASLPQVKEVLAFDFSRAQLALLELKMAAFDSLSHLEVLYFLGARGDKSYADYRLALYEKLRMQLSPASREFFDGHRAKIKLGVIHSGKLDSYFRLFSQFVLPLLHDSQTVSDLLQRKSKQEQAQFYDERWHTGAYKIACRIFISRFFISVLGRDPDCFDQASDSFGNFIERAVEKHLKFGHLADNHYLHYILRGGYGEQLPHYLEARNYEAVKESLSKIKLVEADLQSLAAGLAAESIDAFNLSDVFEYMSEEEAFALAHSLQRAARAGSRLVYWNMLVKRDLGCYLRGQVQDLTKYDADLPIYCRTSFYK</sequence>
<dbReference type="InterPro" id="IPR029063">
    <property type="entry name" value="SAM-dependent_MTases_sf"/>
</dbReference>
<comment type="caution">
    <text evidence="1">The sequence shown here is derived from an EMBL/GenBank/DDBJ whole genome shotgun (WGS) entry which is preliminary data.</text>
</comment>
<dbReference type="Pfam" id="PF11899">
    <property type="entry name" value="DUF3419"/>
    <property type="match status" value="1"/>
</dbReference>
<evidence type="ECO:0000313" key="2">
    <source>
        <dbReference type="Proteomes" id="UP000664277"/>
    </source>
</evidence>
<reference evidence="1" key="1">
    <citation type="submission" date="2021-02" db="EMBL/GenBank/DDBJ databases">
        <title>Genome-Resolved Metagenomics of a Microbial Community Performing Photosynthetic Biological Nutrient Removal.</title>
        <authorList>
            <person name="Mcdaniel E.A."/>
        </authorList>
    </citation>
    <scope>NUCLEOTIDE SEQUENCE</scope>
    <source>
        <strain evidence="1">UWPOB_OBS1</strain>
    </source>
</reference>
<dbReference type="InterPro" id="IPR021829">
    <property type="entry name" value="DUF3419"/>
</dbReference>
<dbReference type="PANTHER" id="PTHR47473">
    <property type="entry name" value="BTA1P"/>
    <property type="match status" value="1"/>
</dbReference>
<dbReference type="AlphaFoldDB" id="A0A8J7PIT0"/>
<name>A0A8J7PIT0_9BACT</name>
<dbReference type="EMBL" id="JAFLCK010000031">
    <property type="protein sequence ID" value="MBN8662142.1"/>
    <property type="molecule type" value="Genomic_DNA"/>
</dbReference>
<proteinExistence type="predicted"/>
<dbReference type="Proteomes" id="UP000664277">
    <property type="component" value="Unassembled WGS sequence"/>
</dbReference>
<gene>
    <name evidence="1" type="ORF">J0M35_17370</name>
</gene>
<evidence type="ECO:0000313" key="1">
    <source>
        <dbReference type="EMBL" id="MBN8662142.1"/>
    </source>
</evidence>
<protein>
    <submittedName>
        <fullName evidence="1">DUF3419 family protein</fullName>
    </submittedName>
</protein>